<dbReference type="SUPFAM" id="SSF51366">
    <property type="entry name" value="Ribulose-phoshate binding barrel"/>
    <property type="match status" value="1"/>
</dbReference>
<dbReference type="GO" id="GO:0046872">
    <property type="term" value="F:metal ion binding"/>
    <property type="evidence" value="ECO:0007669"/>
    <property type="project" value="UniProtKB-KW"/>
</dbReference>
<dbReference type="PROSITE" id="PS01086">
    <property type="entry name" value="RIBUL_P_3_EPIMER_2"/>
    <property type="match status" value="1"/>
</dbReference>
<evidence type="ECO:0000256" key="5">
    <source>
        <dbReference type="ARBA" id="ARBA00001954"/>
    </source>
</evidence>
<evidence type="ECO:0000256" key="2">
    <source>
        <dbReference type="ARBA" id="ARBA00001936"/>
    </source>
</evidence>
<dbReference type="PIRSF" id="PIRSF001461">
    <property type="entry name" value="RPE"/>
    <property type="match status" value="1"/>
</dbReference>
<feature type="binding site" evidence="15">
    <location>
        <position position="60"/>
    </location>
    <ligand>
        <name>a divalent metal cation</name>
        <dbReference type="ChEBI" id="CHEBI:60240"/>
    </ligand>
</feature>
<keyword evidence="11 15" id="KW-0862">Zinc</keyword>
<keyword evidence="15" id="KW-0170">Cobalt</keyword>
<evidence type="ECO:0000256" key="10">
    <source>
        <dbReference type="ARBA" id="ARBA00022723"/>
    </source>
</evidence>
<dbReference type="InterPro" id="IPR013785">
    <property type="entry name" value="Aldolase_TIM"/>
</dbReference>
<evidence type="ECO:0000256" key="11">
    <source>
        <dbReference type="ARBA" id="ARBA00022833"/>
    </source>
</evidence>
<dbReference type="GO" id="GO:0005975">
    <property type="term" value="P:carbohydrate metabolic process"/>
    <property type="evidence" value="ECO:0007669"/>
    <property type="project" value="InterPro"/>
</dbReference>
<feature type="binding site" evidence="15">
    <location>
        <position position="62"/>
    </location>
    <ligand>
        <name>a divalent metal cation</name>
        <dbReference type="ChEBI" id="CHEBI:60240"/>
    </ligand>
</feature>
<comment type="similarity">
    <text evidence="7 13">Belongs to the ribulose-phosphate 3-epimerase family.</text>
</comment>
<name>A0A195BMV0_9HYME</name>
<dbReference type="KEGG" id="acoc:108684470"/>
<dbReference type="PANTHER" id="PTHR11749">
    <property type="entry name" value="RIBULOSE-5-PHOSPHATE-3-EPIMERASE"/>
    <property type="match status" value="1"/>
</dbReference>
<dbReference type="GO" id="GO:0004750">
    <property type="term" value="F:D-ribulose-phosphate 3-epimerase activity"/>
    <property type="evidence" value="ECO:0007669"/>
    <property type="project" value="UniProtKB-EC"/>
</dbReference>
<evidence type="ECO:0000256" key="9">
    <source>
        <dbReference type="ARBA" id="ARBA00013920"/>
    </source>
</evidence>
<feature type="binding site" evidence="16">
    <location>
        <position position="94"/>
    </location>
    <ligand>
        <name>substrate</name>
    </ligand>
</feature>
<dbReference type="GO" id="GO:0006098">
    <property type="term" value="P:pentose-phosphate shunt"/>
    <property type="evidence" value="ECO:0007669"/>
    <property type="project" value="InterPro"/>
</dbReference>
<feature type="binding site" evidence="16">
    <location>
        <begin position="170"/>
        <end position="173"/>
    </location>
    <ligand>
        <name>substrate</name>
    </ligand>
</feature>
<evidence type="ECO:0000256" key="4">
    <source>
        <dbReference type="ARBA" id="ARBA00001947"/>
    </source>
</evidence>
<keyword evidence="15" id="KW-0464">Manganese</keyword>
<dbReference type="OrthoDB" id="1927044at2759"/>
<dbReference type="EC" id="5.1.3.1" evidence="8 13"/>
<evidence type="ECO:0000256" key="8">
    <source>
        <dbReference type="ARBA" id="ARBA00013188"/>
    </source>
</evidence>
<feature type="active site" description="Proton donor" evidence="14">
    <location>
        <position position="199"/>
    </location>
</feature>
<keyword evidence="13" id="KW-0119">Carbohydrate metabolism</keyword>
<evidence type="ECO:0000256" key="6">
    <source>
        <dbReference type="ARBA" id="ARBA00005016"/>
    </source>
</evidence>
<comment type="cofactor">
    <cofactor evidence="2">
        <name>Mn(2+)</name>
        <dbReference type="ChEBI" id="CHEBI:29035"/>
    </cofactor>
</comment>
<feature type="active site" description="Proton acceptor" evidence="14">
    <location>
        <position position="62"/>
    </location>
</feature>
<keyword evidence="10 15" id="KW-0479">Metal-binding</keyword>
<keyword evidence="12 13" id="KW-0413">Isomerase</keyword>
<dbReference type="NCBIfam" id="TIGR01163">
    <property type="entry name" value="rpe"/>
    <property type="match status" value="1"/>
</dbReference>
<comment type="catalytic activity">
    <reaction evidence="1 13">
        <text>D-ribulose 5-phosphate = D-xylulose 5-phosphate</text>
        <dbReference type="Rhea" id="RHEA:13677"/>
        <dbReference type="ChEBI" id="CHEBI:57737"/>
        <dbReference type="ChEBI" id="CHEBI:58121"/>
        <dbReference type="EC" id="5.1.3.1"/>
    </reaction>
</comment>
<dbReference type="AlphaFoldDB" id="A0A195BMV0"/>
<dbReference type="Pfam" id="PF00834">
    <property type="entry name" value="Ribul_P_3_epim"/>
    <property type="match status" value="1"/>
</dbReference>
<evidence type="ECO:0000313" key="18">
    <source>
        <dbReference type="Proteomes" id="UP000078540"/>
    </source>
</evidence>
<dbReference type="PROSITE" id="PS01085">
    <property type="entry name" value="RIBUL_P_3_EPIMER_1"/>
    <property type="match status" value="1"/>
</dbReference>
<evidence type="ECO:0000313" key="17">
    <source>
        <dbReference type="EMBL" id="KYM87305.1"/>
    </source>
</evidence>
<dbReference type="STRING" id="520822.A0A195BMV0"/>
<comment type="cofactor">
    <cofactor evidence="4">
        <name>Zn(2+)</name>
        <dbReference type="ChEBI" id="CHEBI:29105"/>
    </cofactor>
</comment>
<feature type="binding site" evidence="16">
    <location>
        <position position="35"/>
    </location>
    <ligand>
        <name>substrate</name>
    </ligand>
</feature>
<evidence type="ECO:0000256" key="14">
    <source>
        <dbReference type="PIRSR" id="PIRSR001461-1"/>
    </source>
</evidence>
<dbReference type="Proteomes" id="UP000078540">
    <property type="component" value="Unassembled WGS sequence"/>
</dbReference>
<comment type="pathway">
    <text evidence="6">Carbohydrate degradation; pentose phosphate pathway; D-xylulose 5-phosphate from D-ribulose 5-phosphate (non-oxidative stage): step 1/1.</text>
</comment>
<feature type="binding site" evidence="15">
    <location>
        <position position="199"/>
    </location>
    <ligand>
        <name>a divalent metal cation</name>
        <dbReference type="ChEBI" id="CHEBI:60240"/>
    </ligand>
</feature>
<feature type="binding site" evidence="16">
    <location>
        <begin position="221"/>
        <end position="222"/>
    </location>
    <ligand>
        <name>substrate</name>
    </ligand>
</feature>
<gene>
    <name evidence="17" type="ORF">ALC53_03491</name>
</gene>
<evidence type="ECO:0000256" key="12">
    <source>
        <dbReference type="ARBA" id="ARBA00023235"/>
    </source>
</evidence>
<comment type="cofactor">
    <cofactor evidence="3">
        <name>Co(2+)</name>
        <dbReference type="ChEBI" id="CHEBI:48828"/>
    </cofactor>
</comment>
<reference evidence="17 18" key="1">
    <citation type="submission" date="2015-09" db="EMBL/GenBank/DDBJ databases">
        <title>Atta colombica WGS genome.</title>
        <authorList>
            <person name="Nygaard S."/>
            <person name="Hu H."/>
            <person name="Boomsma J."/>
            <person name="Zhang G."/>
        </authorList>
    </citation>
    <scope>NUCLEOTIDE SEQUENCE [LARGE SCALE GENOMIC DNA]</scope>
    <source>
        <strain evidence="17">Treedump-2</strain>
        <tissue evidence="17">Whole body</tissue>
    </source>
</reference>
<evidence type="ECO:0000256" key="13">
    <source>
        <dbReference type="PIRNR" id="PIRNR001461"/>
    </source>
</evidence>
<evidence type="ECO:0000256" key="7">
    <source>
        <dbReference type="ARBA" id="ARBA00009541"/>
    </source>
</evidence>
<accession>A0A195BMV0</accession>
<comment type="cofactor">
    <cofactor evidence="5">
        <name>Fe(2+)</name>
        <dbReference type="ChEBI" id="CHEBI:29033"/>
    </cofactor>
</comment>
<organism evidence="17 18">
    <name type="scientific">Atta colombica</name>
    <dbReference type="NCBI Taxonomy" id="520822"/>
    <lineage>
        <taxon>Eukaryota</taxon>
        <taxon>Metazoa</taxon>
        <taxon>Ecdysozoa</taxon>
        <taxon>Arthropoda</taxon>
        <taxon>Hexapoda</taxon>
        <taxon>Insecta</taxon>
        <taxon>Pterygota</taxon>
        <taxon>Neoptera</taxon>
        <taxon>Endopterygota</taxon>
        <taxon>Hymenoptera</taxon>
        <taxon>Apocrita</taxon>
        <taxon>Aculeata</taxon>
        <taxon>Formicoidea</taxon>
        <taxon>Formicidae</taxon>
        <taxon>Myrmicinae</taxon>
        <taxon>Atta</taxon>
    </lineage>
</organism>
<proteinExistence type="inferred from homology"/>
<dbReference type="Gene3D" id="3.20.20.70">
    <property type="entry name" value="Aldolase class I"/>
    <property type="match status" value="1"/>
</dbReference>
<comment type="cofactor">
    <cofactor evidence="15">
        <name>a divalent metal cation</name>
        <dbReference type="ChEBI" id="CHEBI:60240"/>
    </cofactor>
    <text evidence="15">Binds 1 divalent metal cation per subunit.</text>
</comment>
<evidence type="ECO:0000256" key="3">
    <source>
        <dbReference type="ARBA" id="ARBA00001941"/>
    </source>
</evidence>
<feature type="binding site" evidence="16">
    <location>
        <position position="201"/>
    </location>
    <ligand>
        <name>substrate</name>
    </ligand>
</feature>
<keyword evidence="18" id="KW-1185">Reference proteome</keyword>
<evidence type="ECO:0000256" key="1">
    <source>
        <dbReference type="ARBA" id="ARBA00001782"/>
    </source>
</evidence>
<sequence length="253" mass="28097">MCVRIFFWEQLRGTFSSAHIRNGMAKNLSAKIGPSILNSDLAQIYEESQKLLDNGADYLHLDVMDGHFVPNLTFGHPIVKCLRNKIKDAFFETHMMVSKPEQWIKPMADAGVDQYTFHVEPIENVPLVCRKVKEAGMKVGVALKPGTPVDVVIDYVDLADMILVMTVEPGFGGQKFMESMLKKVAWLRENYPELDIEVDGGVGLATIEVCAKAGANMIVSGTSIINSADQAKVIRTLRDTVNCYLGHNHSTQR</sequence>
<dbReference type="FunFam" id="3.20.20.70:FF:000074">
    <property type="entry name" value="Ribulose-phosphate 3-epimerase"/>
    <property type="match status" value="1"/>
</dbReference>
<dbReference type="InterPro" id="IPR011060">
    <property type="entry name" value="RibuloseP-bd_barrel"/>
</dbReference>
<dbReference type="NCBIfam" id="NF004076">
    <property type="entry name" value="PRK05581.1-4"/>
    <property type="match status" value="1"/>
</dbReference>
<dbReference type="CDD" id="cd00429">
    <property type="entry name" value="RPE"/>
    <property type="match status" value="1"/>
</dbReference>
<dbReference type="EMBL" id="KQ976433">
    <property type="protein sequence ID" value="KYM87305.1"/>
    <property type="molecule type" value="Genomic_DNA"/>
</dbReference>
<evidence type="ECO:0000256" key="15">
    <source>
        <dbReference type="PIRSR" id="PIRSR001461-2"/>
    </source>
</evidence>
<dbReference type="InterPro" id="IPR026019">
    <property type="entry name" value="Ribul_P_3_epim"/>
</dbReference>
<protein>
    <recommendedName>
        <fullName evidence="9 13">Ribulose-phosphate 3-epimerase</fullName>
        <ecNumber evidence="8 13">5.1.3.1</ecNumber>
    </recommendedName>
</protein>
<dbReference type="HAMAP" id="MF_02227">
    <property type="entry name" value="RPE"/>
    <property type="match status" value="1"/>
</dbReference>
<evidence type="ECO:0000256" key="16">
    <source>
        <dbReference type="PIRSR" id="PIRSR001461-3"/>
    </source>
</evidence>
<dbReference type="InterPro" id="IPR000056">
    <property type="entry name" value="Ribul_P_3_epim-like"/>
</dbReference>
<feature type="binding site" evidence="15">
    <location>
        <position position="94"/>
    </location>
    <ligand>
        <name>a divalent metal cation</name>
        <dbReference type="ChEBI" id="CHEBI:60240"/>
    </ligand>
</feature>